<dbReference type="GO" id="GO:0009311">
    <property type="term" value="P:oligosaccharide metabolic process"/>
    <property type="evidence" value="ECO:0007669"/>
    <property type="project" value="InterPro"/>
</dbReference>
<accession>K9UDW2</accession>
<dbReference type="HOGENOM" id="CLU_005386_0_1_3"/>
<dbReference type="Gene3D" id="1.50.10.10">
    <property type="match status" value="1"/>
</dbReference>
<dbReference type="KEGG" id="cmp:Cha6605_1456"/>
<evidence type="ECO:0000259" key="1">
    <source>
        <dbReference type="Pfam" id="PF03200"/>
    </source>
</evidence>
<dbReference type="Pfam" id="PF22422">
    <property type="entry name" value="MGH1-like_GH"/>
    <property type="match status" value="1"/>
</dbReference>
<dbReference type="InterPro" id="IPR012341">
    <property type="entry name" value="6hp_glycosidase-like_sf"/>
</dbReference>
<dbReference type="InterPro" id="IPR031335">
    <property type="entry name" value="Glyco_hydro_63_C"/>
</dbReference>
<name>K9UDW2_CHAP6</name>
<feature type="domain" description="Mannosylglycerate hydrolase MGH1-like glycoside hydrolase" evidence="2">
    <location>
        <begin position="420"/>
        <end position="522"/>
    </location>
</feature>
<dbReference type="InterPro" id="IPR008928">
    <property type="entry name" value="6-hairpin_glycosidase_sf"/>
</dbReference>
<reference evidence="3 4" key="1">
    <citation type="submission" date="2012-05" db="EMBL/GenBank/DDBJ databases">
        <title>Finished chromosome of genome of Chamaesiphon sp. PCC 6605.</title>
        <authorList>
            <consortium name="US DOE Joint Genome Institute"/>
            <person name="Gugger M."/>
            <person name="Coursin T."/>
            <person name="Rippka R."/>
            <person name="Tandeau De Marsac N."/>
            <person name="Huntemann M."/>
            <person name="Wei C.-L."/>
            <person name="Han J."/>
            <person name="Detter J.C."/>
            <person name="Han C."/>
            <person name="Tapia R."/>
            <person name="Chen A."/>
            <person name="Kyrpides N."/>
            <person name="Mavromatis K."/>
            <person name="Markowitz V."/>
            <person name="Szeto E."/>
            <person name="Ivanova N."/>
            <person name="Pagani I."/>
            <person name="Pati A."/>
            <person name="Goodwin L."/>
            <person name="Nordberg H.P."/>
            <person name="Cantor M.N."/>
            <person name="Hua S.X."/>
            <person name="Woyke T."/>
            <person name="Kerfeld C.A."/>
        </authorList>
    </citation>
    <scope>NUCLEOTIDE SEQUENCE [LARGE SCALE GENOMIC DNA]</scope>
    <source>
        <strain evidence="4">ATCC 27169 / PCC 6605</strain>
    </source>
</reference>
<dbReference type="InterPro" id="IPR054491">
    <property type="entry name" value="MGH1-like_GH"/>
</dbReference>
<keyword evidence="4" id="KW-1185">Reference proteome</keyword>
<evidence type="ECO:0000259" key="2">
    <source>
        <dbReference type="Pfam" id="PF22422"/>
    </source>
</evidence>
<feature type="domain" description="Glycosyl hydrolase family 63 C-terminal" evidence="1">
    <location>
        <begin position="696"/>
        <end position="783"/>
    </location>
</feature>
<dbReference type="EMBL" id="CP003600">
    <property type="protein sequence ID" value="AFY92626.1"/>
    <property type="molecule type" value="Genomic_DNA"/>
</dbReference>
<proteinExistence type="predicted"/>
<dbReference type="PANTHER" id="PTHR10412">
    <property type="entry name" value="MANNOSYL-OLIGOSACCHARIDE GLUCOSIDASE"/>
    <property type="match status" value="1"/>
</dbReference>
<dbReference type="InterPro" id="IPR004888">
    <property type="entry name" value="Glycoside_hydrolase_63"/>
</dbReference>
<evidence type="ECO:0000313" key="3">
    <source>
        <dbReference type="EMBL" id="AFY92626.1"/>
    </source>
</evidence>
<protein>
    <submittedName>
        <fullName evidence="3">Mannosyl oligosaccharide glucosidase</fullName>
    </submittedName>
</protein>
<evidence type="ECO:0000313" key="4">
    <source>
        <dbReference type="Proteomes" id="UP000010366"/>
    </source>
</evidence>
<dbReference type="RefSeq" id="WP_015158806.1">
    <property type="nucleotide sequence ID" value="NC_019697.1"/>
</dbReference>
<dbReference type="eggNOG" id="COG1452">
    <property type="taxonomic scope" value="Bacteria"/>
</dbReference>
<gene>
    <name evidence="3" type="ORF">Cha6605_1456</name>
</gene>
<sequence>MTAEEERLTADRNRQAYWRRWGPYLSERQWGTVREDYSADGNAWAHFPHDQARSRAYRWGEDGIAGISDNHQRLCFAIALWNGKDPILKERLFGLTGPEGNHGEDVKEYYFYLDNTPSHAYMKYLYKYPHTAFPYTQLVQENQRRGYHEPEVELADTGIFDDDRYFDIYIEYAKATDEDILIQITAINHGAEQSTLHLLPTLWFRNTWSWDLNSPKPQLQQGDSKGASSVITASHPTLGDRYLYCQSTALLFTENETNSDRLFGTPNSSPYVKDGIHDYIINGRTEAVNPQQIGTKAAADYELTLAAHQSQTIQLRLTNRADLATPFAEFADVFALRQQEADEFYQRITPNQISDDARNIQRQAFAGLLWTKQYYHYVVADWLQGDPTQPPPQRHNPRNSDWIHLFNDDIISMPDKWEFPWFAAWDLAFHCIPLATIDPDFAKRQLQRLTREWYMHPNGQIPAYEWHFGDVNPPVHAWATWRVYQIEQELYGRSDAQFLERVFQKLLLNFTWWVNQKDHNGNNIFQGGFLGLDNIGIFDRSAELPTGGYLEQSDATSWMGMYCLNMLEIALELTKTNPTYEDIASKFFEHFLYISDAMNHVGEENVPLWDEEERFFYDVLHLPDDRHHHLKVRSMVGLVPLFATGILESSTLDRLPDFKRRFEWFIDNRPNLQRNLAALSTSGARSRRLLAIVNPIERLKHVLQRLLDETEFLSPYGVRSLSKIHAKQPYTFAEGGQIHTIAYEPAESTTGMFGGNSNWRGPIWLPMNFLIIESLQKFHSYLGDEFTVECPTGSGQWLTLAEVATELSHRIIGIFEQNAAGNRPVHGGNHRFHTNPHCQNLLLFYEYFNGDNGAGLGANHQTGWTGLVATLIRDCSESDITQTQYLQSISSTVDRC</sequence>
<dbReference type="Pfam" id="PF03200">
    <property type="entry name" value="Glyco_hydro_63"/>
    <property type="match status" value="1"/>
</dbReference>
<dbReference type="OrthoDB" id="9798687at2"/>
<dbReference type="STRING" id="1173020.Cha6605_1456"/>
<dbReference type="PATRIC" id="fig|1173020.3.peg.1684"/>
<dbReference type="AlphaFoldDB" id="K9UDW2"/>
<organism evidence="3 4">
    <name type="scientific">Chamaesiphon minutus (strain ATCC 27169 / PCC 6605)</name>
    <dbReference type="NCBI Taxonomy" id="1173020"/>
    <lineage>
        <taxon>Bacteria</taxon>
        <taxon>Bacillati</taxon>
        <taxon>Cyanobacteriota</taxon>
        <taxon>Cyanophyceae</taxon>
        <taxon>Gomontiellales</taxon>
        <taxon>Chamaesiphonaceae</taxon>
        <taxon>Chamaesiphon</taxon>
    </lineage>
</organism>
<dbReference type="GO" id="GO:0004573">
    <property type="term" value="F:Glc3Man9GlcNAc2 oligosaccharide glucosidase activity"/>
    <property type="evidence" value="ECO:0007669"/>
    <property type="project" value="InterPro"/>
</dbReference>
<dbReference type="Proteomes" id="UP000010366">
    <property type="component" value="Chromosome"/>
</dbReference>
<dbReference type="PANTHER" id="PTHR10412:SF10">
    <property type="entry name" value="GLYCOSYL HYDROLASE FAMILY 63 C-TERMINAL DOMAIN-CONTAINING PROTEIN"/>
    <property type="match status" value="1"/>
</dbReference>
<dbReference type="SUPFAM" id="SSF48208">
    <property type="entry name" value="Six-hairpin glycosidases"/>
    <property type="match status" value="1"/>
</dbReference>